<protein>
    <submittedName>
        <fullName evidence="1">Uncharacterized protein</fullName>
    </submittedName>
</protein>
<dbReference type="AlphaFoldDB" id="A0A9P3H7W4"/>
<proteinExistence type="predicted"/>
<evidence type="ECO:0000313" key="2">
    <source>
        <dbReference type="Proteomes" id="UP000827284"/>
    </source>
</evidence>
<dbReference type="EMBL" id="BQFW01000005">
    <property type="protein sequence ID" value="GJJ71667.1"/>
    <property type="molecule type" value="Genomic_DNA"/>
</dbReference>
<reference evidence="1" key="2">
    <citation type="journal article" date="2022" name="Microbiol. Resour. Announc.">
        <title>Whole-Genome Sequence of Entomortierella parvispora E1425, a Mucoromycotan Fungus Associated with Burkholderiaceae-Related Endosymbiotic Bacteria.</title>
        <authorList>
            <person name="Herlambang A."/>
            <person name="Guo Y."/>
            <person name="Takashima Y."/>
            <person name="Narisawa K."/>
            <person name="Ohta H."/>
            <person name="Nishizawa T."/>
        </authorList>
    </citation>
    <scope>NUCLEOTIDE SEQUENCE</scope>
    <source>
        <strain evidence="1">E1425</strain>
    </source>
</reference>
<accession>A0A9P3H7W4</accession>
<dbReference type="OrthoDB" id="2441972at2759"/>
<sequence>MGLLSPICFASDGVRIFGYGYTGSYDHPYWSWNYVISSNPNPSPDLSDLTWTVVSNISTYAAYYLPSNTYGQEFDCTVDDKGTFTILARDSQLTISSPTDTNIRGLQFSPTGGNGTWSNIAVVSSLSYVWDASAWSQLVWTKDPTSGNNTVMHLTEKFLADGFY</sequence>
<gene>
    <name evidence="1" type="ORF">EMPS_04017</name>
</gene>
<dbReference type="Proteomes" id="UP000827284">
    <property type="component" value="Unassembled WGS sequence"/>
</dbReference>
<keyword evidence="2" id="KW-1185">Reference proteome</keyword>
<comment type="caution">
    <text evidence="1">The sequence shown here is derived from an EMBL/GenBank/DDBJ whole genome shotgun (WGS) entry which is preliminary data.</text>
</comment>
<reference evidence="1" key="1">
    <citation type="submission" date="2021-11" db="EMBL/GenBank/DDBJ databases">
        <authorList>
            <person name="Herlambang A."/>
            <person name="Guo Y."/>
            <person name="Takashima Y."/>
            <person name="Nishizawa T."/>
        </authorList>
    </citation>
    <scope>NUCLEOTIDE SEQUENCE</scope>
    <source>
        <strain evidence="1">E1425</strain>
    </source>
</reference>
<evidence type="ECO:0000313" key="1">
    <source>
        <dbReference type="EMBL" id="GJJ71667.1"/>
    </source>
</evidence>
<name>A0A9P3H7W4_9FUNG</name>
<organism evidence="1 2">
    <name type="scientific">Entomortierella parvispora</name>
    <dbReference type="NCBI Taxonomy" id="205924"/>
    <lineage>
        <taxon>Eukaryota</taxon>
        <taxon>Fungi</taxon>
        <taxon>Fungi incertae sedis</taxon>
        <taxon>Mucoromycota</taxon>
        <taxon>Mortierellomycotina</taxon>
        <taxon>Mortierellomycetes</taxon>
        <taxon>Mortierellales</taxon>
        <taxon>Mortierellaceae</taxon>
        <taxon>Entomortierella</taxon>
    </lineage>
</organism>